<keyword evidence="3" id="KW-1185">Reference proteome</keyword>
<protein>
    <submittedName>
        <fullName evidence="2">Uncharacterized protein</fullName>
    </submittedName>
</protein>
<organism evidence="2 3">
    <name type="scientific">Arthroderma otae (strain ATCC MYA-4605 / CBS 113480)</name>
    <name type="common">Microsporum canis</name>
    <dbReference type="NCBI Taxonomy" id="554155"/>
    <lineage>
        <taxon>Eukaryota</taxon>
        <taxon>Fungi</taxon>
        <taxon>Dikarya</taxon>
        <taxon>Ascomycota</taxon>
        <taxon>Pezizomycotina</taxon>
        <taxon>Eurotiomycetes</taxon>
        <taxon>Eurotiomycetidae</taxon>
        <taxon>Onygenales</taxon>
        <taxon>Arthrodermataceae</taxon>
        <taxon>Microsporum</taxon>
    </lineage>
</organism>
<dbReference type="VEuPathDB" id="FungiDB:MCYG_08195"/>
<proteinExistence type="predicted"/>
<accession>C5FZS3</accession>
<dbReference type="Proteomes" id="UP000002035">
    <property type="component" value="Unassembled WGS sequence"/>
</dbReference>
<gene>
    <name evidence="2" type="ORF">MCYG_08195</name>
</gene>
<evidence type="ECO:0000313" key="2">
    <source>
        <dbReference type="EMBL" id="EEQ35376.1"/>
    </source>
</evidence>
<feature type="compositionally biased region" description="Low complexity" evidence="1">
    <location>
        <begin position="191"/>
        <end position="209"/>
    </location>
</feature>
<dbReference type="RefSeq" id="XP_002843112.1">
    <property type="nucleotide sequence ID" value="XM_002843066.1"/>
</dbReference>
<dbReference type="GeneID" id="9227344"/>
<reference evidence="3" key="1">
    <citation type="journal article" date="2012" name="MBio">
        <title>Comparative genome analysis of Trichophyton rubrum and related dermatophytes reveals candidate genes involved in infection.</title>
        <authorList>
            <person name="Martinez D.A."/>
            <person name="Oliver B.G."/>
            <person name="Graeser Y."/>
            <person name="Goldberg J.M."/>
            <person name="Li W."/>
            <person name="Martinez-Rossi N.M."/>
            <person name="Monod M."/>
            <person name="Shelest E."/>
            <person name="Barton R.C."/>
            <person name="Birch E."/>
            <person name="Brakhage A.A."/>
            <person name="Chen Z."/>
            <person name="Gurr S.J."/>
            <person name="Heiman D."/>
            <person name="Heitman J."/>
            <person name="Kosti I."/>
            <person name="Rossi A."/>
            <person name="Saif S."/>
            <person name="Samalova M."/>
            <person name="Saunders C.W."/>
            <person name="Shea T."/>
            <person name="Summerbell R.C."/>
            <person name="Xu J."/>
            <person name="Young S."/>
            <person name="Zeng Q."/>
            <person name="Birren B.W."/>
            <person name="Cuomo C.A."/>
            <person name="White T.C."/>
        </authorList>
    </citation>
    <scope>NUCLEOTIDE SEQUENCE [LARGE SCALE GENOMIC DNA]</scope>
    <source>
        <strain evidence="3">ATCC MYA-4605 / CBS 113480</strain>
    </source>
</reference>
<evidence type="ECO:0000256" key="1">
    <source>
        <dbReference type="SAM" id="MobiDB-lite"/>
    </source>
</evidence>
<dbReference type="OMA" id="WFLAPDF"/>
<feature type="region of interest" description="Disordered" evidence="1">
    <location>
        <begin position="191"/>
        <end position="210"/>
    </location>
</feature>
<sequence length="276" mass="30929">MTRLISHYSHITLPLAQNRYLFGSSIPKLPTIPPFLPPDFTYRKDSAIRLGTILKHPLRPLSILASEGNGLLADLNLLEEESIVERNYKYPREAGVSIGIKLWSTFRKVVLTRAEISVDRSRVYNFGKVDHKVWAFNRKLSDRYLEGIVLVPKVRKYIDSALFGRKPVYIITGVRITKTLFAVSTQSNTTVSAQTSTSTSDPTNTTPFTAGGDGNIRVTNIAGDSYETAPSILFAYRVYIIRDAGSGEIKEDLFSYKKVFITRTSDLDIECLEVSP</sequence>
<name>C5FZS3_ARTOC</name>
<dbReference type="OrthoDB" id="4500473at2759"/>
<evidence type="ECO:0000313" key="3">
    <source>
        <dbReference type="Proteomes" id="UP000002035"/>
    </source>
</evidence>
<dbReference type="AlphaFoldDB" id="C5FZS3"/>
<dbReference type="eggNOG" id="ENOG502SS2T">
    <property type="taxonomic scope" value="Eukaryota"/>
</dbReference>
<dbReference type="EMBL" id="DS995708">
    <property type="protein sequence ID" value="EEQ35376.1"/>
    <property type="molecule type" value="Genomic_DNA"/>
</dbReference>
<dbReference type="HOGENOM" id="CLU_057547_3_1_1"/>